<dbReference type="AlphaFoldDB" id="A0A6B0UU29"/>
<accession>A0A6B0UU29</accession>
<evidence type="ECO:0000256" key="1">
    <source>
        <dbReference type="SAM" id="Phobius"/>
    </source>
</evidence>
<dbReference type="EMBL" id="GIFC01011194">
    <property type="protein sequence ID" value="MXU93277.1"/>
    <property type="molecule type" value="Transcribed_RNA"/>
</dbReference>
<keyword evidence="1" id="KW-1133">Transmembrane helix</keyword>
<protein>
    <submittedName>
        <fullName evidence="2">Uncharacterized protein</fullName>
    </submittedName>
</protein>
<organism evidence="2">
    <name type="scientific">Ixodes ricinus</name>
    <name type="common">Common tick</name>
    <name type="synonym">Acarus ricinus</name>
    <dbReference type="NCBI Taxonomy" id="34613"/>
    <lineage>
        <taxon>Eukaryota</taxon>
        <taxon>Metazoa</taxon>
        <taxon>Ecdysozoa</taxon>
        <taxon>Arthropoda</taxon>
        <taxon>Chelicerata</taxon>
        <taxon>Arachnida</taxon>
        <taxon>Acari</taxon>
        <taxon>Parasitiformes</taxon>
        <taxon>Ixodida</taxon>
        <taxon>Ixodoidea</taxon>
        <taxon>Ixodidae</taxon>
        <taxon>Ixodinae</taxon>
        <taxon>Ixodes</taxon>
    </lineage>
</organism>
<keyword evidence="1" id="KW-0472">Membrane</keyword>
<reference evidence="2" key="1">
    <citation type="submission" date="2019-12" db="EMBL/GenBank/DDBJ databases">
        <title>An insight into the sialome of adult female Ixodes ricinus ticks feeding for 6 days.</title>
        <authorList>
            <person name="Perner J."/>
            <person name="Ribeiro J.M.C."/>
        </authorList>
    </citation>
    <scope>NUCLEOTIDE SEQUENCE</scope>
    <source>
        <strain evidence="2">Semi-engorged</strain>
        <tissue evidence="2">Salivary glands</tissue>
    </source>
</reference>
<sequence length="143" mass="16938">MVQKIWYCYGCLLKDVAVSPLLLGFFFFFFVRFTSFLNTLISSFGPLARQILIHFPSSCFMRQTHPPILSRERHIIQYGTARYIERHCSYGIFESSYNLHCYCAKHCICRRDLNLGSVFSRTLLLFLECPQDKCFFVVFFCFF</sequence>
<proteinExistence type="predicted"/>
<keyword evidence="1" id="KW-0812">Transmembrane</keyword>
<name>A0A6B0UU29_IXORI</name>
<feature type="transmembrane region" description="Helical" evidence="1">
    <location>
        <begin position="20"/>
        <end position="41"/>
    </location>
</feature>
<evidence type="ECO:0000313" key="2">
    <source>
        <dbReference type="EMBL" id="MXU93277.1"/>
    </source>
</evidence>